<sequence>MPMSSALRSRAPRGSGTRTAAPPRVQAATRARDLLMPLLAGPTEPVTLTTVKCLLWADVIRRSAGPAGGAEPDVLLPGSRQDFGFWEYLDRVGPEAEPAGLSSRRLAELHDAYLAQPWPIGYDLLRGYAEAADEGRPHPVAARMRELFEQSCRMLGVRGFEPPPPQGPGPAAVSEVMAALEDAGLVRHGGRAGQVVVGAPDKGVPSRTLLGADGRPHPVVHLLRDLLPVADRYGTVILLHAHRMSGDYVFAVKLLRHLGVRAERLALTKVLPAPDDRPGPPSDRVHLWRLPLDELAGEHGEQAVRLALRLYFVAALGKHNVEPYRDDLLRRTVTRAVRVLEGASSPQESDTFGFLVRWVGADGRVDPYRLTASLFGRRERIPDEILRRVFL</sequence>
<evidence type="ECO:0000313" key="2">
    <source>
        <dbReference type="EMBL" id="GGO88621.1"/>
    </source>
</evidence>
<keyword evidence="3" id="KW-1185">Reference proteome</keyword>
<dbReference type="Proteomes" id="UP000641932">
    <property type="component" value="Unassembled WGS sequence"/>
</dbReference>
<dbReference type="RefSeq" id="WP_189132128.1">
    <property type="nucleotide sequence ID" value="NZ_BMMS01000011.1"/>
</dbReference>
<dbReference type="AlphaFoldDB" id="A0A917ZS14"/>
<evidence type="ECO:0000256" key="1">
    <source>
        <dbReference type="SAM" id="MobiDB-lite"/>
    </source>
</evidence>
<name>A0A917ZS14_9ACTN</name>
<feature type="region of interest" description="Disordered" evidence="1">
    <location>
        <begin position="1"/>
        <end position="26"/>
    </location>
</feature>
<protein>
    <submittedName>
        <fullName evidence="2">Uncharacterized protein</fullName>
    </submittedName>
</protein>
<organism evidence="2 3">
    <name type="scientific">Wenjunlia tyrosinilytica</name>
    <dbReference type="NCBI Taxonomy" id="1544741"/>
    <lineage>
        <taxon>Bacteria</taxon>
        <taxon>Bacillati</taxon>
        <taxon>Actinomycetota</taxon>
        <taxon>Actinomycetes</taxon>
        <taxon>Kitasatosporales</taxon>
        <taxon>Streptomycetaceae</taxon>
        <taxon>Wenjunlia</taxon>
    </lineage>
</organism>
<reference evidence="2" key="1">
    <citation type="journal article" date="2014" name="Int. J. Syst. Evol. Microbiol.">
        <title>Complete genome sequence of Corynebacterium casei LMG S-19264T (=DSM 44701T), isolated from a smear-ripened cheese.</title>
        <authorList>
            <consortium name="US DOE Joint Genome Institute (JGI-PGF)"/>
            <person name="Walter F."/>
            <person name="Albersmeier A."/>
            <person name="Kalinowski J."/>
            <person name="Ruckert C."/>
        </authorList>
    </citation>
    <scope>NUCLEOTIDE SEQUENCE</scope>
    <source>
        <strain evidence="2">CGMCC 4.7201</strain>
    </source>
</reference>
<evidence type="ECO:0000313" key="3">
    <source>
        <dbReference type="Proteomes" id="UP000641932"/>
    </source>
</evidence>
<dbReference type="EMBL" id="BMMS01000011">
    <property type="protein sequence ID" value="GGO88621.1"/>
    <property type="molecule type" value="Genomic_DNA"/>
</dbReference>
<proteinExistence type="predicted"/>
<accession>A0A917ZS14</accession>
<comment type="caution">
    <text evidence="2">The sequence shown here is derived from an EMBL/GenBank/DDBJ whole genome shotgun (WGS) entry which is preliminary data.</text>
</comment>
<reference evidence="2" key="2">
    <citation type="submission" date="2020-09" db="EMBL/GenBank/DDBJ databases">
        <authorList>
            <person name="Sun Q."/>
            <person name="Zhou Y."/>
        </authorList>
    </citation>
    <scope>NUCLEOTIDE SEQUENCE</scope>
    <source>
        <strain evidence="2">CGMCC 4.7201</strain>
    </source>
</reference>
<gene>
    <name evidence="2" type="ORF">GCM10012280_29880</name>
</gene>